<dbReference type="EMBL" id="PP496414">
    <property type="protein sequence ID" value="WYV99271.1"/>
    <property type="molecule type" value="Genomic_DNA"/>
</dbReference>
<proteinExistence type="predicted"/>
<gene>
    <name evidence="1" type="ORF">KoPa4_00103</name>
</gene>
<sequence length="72" mass="8143">MSKWIKEVKKQFPDWAVTMSKGNHLVLTHKDTGIVVHTSGSPSDHRVMQNLKSKARHALEGRVKFKGLQHAV</sequence>
<evidence type="ECO:0000313" key="2">
    <source>
        <dbReference type="Proteomes" id="UP001433872"/>
    </source>
</evidence>
<reference evidence="1" key="1">
    <citation type="submission" date="2024-03" db="EMBL/GenBank/DDBJ databases">
        <title>Isolation and characterization of a phage collection against Pseudomonas putida.</title>
        <authorList>
            <person name="Brauer A."/>
            <person name="Rosendahl S."/>
            <person name="Kangsep A."/>
            <person name="Rikberg R."/>
            <person name="Lewanczyk A.C."/>
            <person name="Horak R."/>
            <person name="Tamman H."/>
        </authorList>
    </citation>
    <scope>NUCLEOTIDE SEQUENCE</scope>
</reference>
<organism evidence="1 2">
    <name type="scientific">Pseudomonas phage vB_PpuM-KoPa-4</name>
    <dbReference type="NCBI Taxonomy" id="3132618"/>
    <lineage>
        <taxon>Viruses</taxon>
        <taxon>Duplodnaviria</taxon>
        <taxon>Heunggongvirae</taxon>
        <taxon>Uroviricota</taxon>
        <taxon>Caudoviricetes</taxon>
        <taxon>Vandenendeviridae</taxon>
        <taxon>Gorskivirinae</taxon>
        <taxon>Tartuvirus</taxon>
        <taxon>Tartuvirus kopa4</taxon>
    </lineage>
</organism>
<dbReference type="Proteomes" id="UP001433872">
    <property type="component" value="Segment"/>
</dbReference>
<evidence type="ECO:0000313" key="1">
    <source>
        <dbReference type="EMBL" id="WYV99271.1"/>
    </source>
</evidence>
<keyword evidence="2" id="KW-1185">Reference proteome</keyword>
<name>A0AAX4MWW2_9CAUD</name>
<accession>A0AAX4MWW2</accession>
<protein>
    <submittedName>
        <fullName evidence="1">Uncharacterized protein</fullName>
    </submittedName>
</protein>